<dbReference type="Proteomes" id="UP000218231">
    <property type="component" value="Unassembled WGS sequence"/>
</dbReference>
<reference evidence="1 2" key="1">
    <citation type="journal article" date="2017" name="Curr. Biol.">
        <title>Genome architecture and evolution of a unichromosomal asexual nematode.</title>
        <authorList>
            <person name="Fradin H."/>
            <person name="Zegar C."/>
            <person name="Gutwein M."/>
            <person name="Lucas J."/>
            <person name="Kovtun M."/>
            <person name="Corcoran D."/>
            <person name="Baugh L.R."/>
            <person name="Kiontke K."/>
            <person name="Gunsalus K."/>
            <person name="Fitch D.H."/>
            <person name="Piano F."/>
        </authorList>
    </citation>
    <scope>NUCLEOTIDE SEQUENCE [LARGE SCALE GENOMIC DNA]</scope>
    <source>
        <strain evidence="1">PF1309</strain>
    </source>
</reference>
<dbReference type="SUPFAM" id="SSF53254">
    <property type="entry name" value="Phosphoglycerate mutase-like"/>
    <property type="match status" value="1"/>
</dbReference>
<dbReference type="InterPro" id="IPR013078">
    <property type="entry name" value="His_Pase_superF_clade-1"/>
</dbReference>
<dbReference type="AlphaFoldDB" id="A0A2A2LRF0"/>
<sequence length="168" mass="18646">MACVQTASAMIDGMGNTFSMVYIEPALAKWSTTLPTSIQRIWIQPEIYSEMGYHVAETYHPMVKYEDFPEMETALEFEKRIAAFVDEASDTTDKTIVFVAHSAVVSLIRNHKLSSAEEAANNRFIPLDTVCIDIATVSENPLMQFTRINNAMRRLASNEAGMTGAGQA</sequence>
<evidence type="ECO:0000313" key="2">
    <source>
        <dbReference type="Proteomes" id="UP000218231"/>
    </source>
</evidence>
<dbReference type="STRING" id="2018661.A0A2A2LRF0"/>
<comment type="caution">
    <text evidence="1">The sequence shown here is derived from an EMBL/GenBank/DDBJ whole genome shotgun (WGS) entry which is preliminary data.</text>
</comment>
<dbReference type="OrthoDB" id="414418at2759"/>
<dbReference type="Gene3D" id="3.40.50.1240">
    <property type="entry name" value="Phosphoglycerate mutase-like"/>
    <property type="match status" value="1"/>
</dbReference>
<dbReference type="InterPro" id="IPR029033">
    <property type="entry name" value="His_PPase_superfam"/>
</dbReference>
<organism evidence="1 2">
    <name type="scientific">Diploscapter pachys</name>
    <dbReference type="NCBI Taxonomy" id="2018661"/>
    <lineage>
        <taxon>Eukaryota</taxon>
        <taxon>Metazoa</taxon>
        <taxon>Ecdysozoa</taxon>
        <taxon>Nematoda</taxon>
        <taxon>Chromadorea</taxon>
        <taxon>Rhabditida</taxon>
        <taxon>Rhabditina</taxon>
        <taxon>Rhabditomorpha</taxon>
        <taxon>Rhabditoidea</taxon>
        <taxon>Rhabditidae</taxon>
        <taxon>Diploscapter</taxon>
    </lineage>
</organism>
<protein>
    <submittedName>
        <fullName evidence="1">Uncharacterized protein</fullName>
    </submittedName>
</protein>
<keyword evidence="2" id="KW-1185">Reference proteome</keyword>
<name>A0A2A2LRF0_9BILA</name>
<evidence type="ECO:0000313" key="1">
    <source>
        <dbReference type="EMBL" id="PAV88740.1"/>
    </source>
</evidence>
<dbReference type="EMBL" id="LIAE01006498">
    <property type="protein sequence ID" value="PAV88740.1"/>
    <property type="molecule type" value="Genomic_DNA"/>
</dbReference>
<dbReference type="GO" id="GO:0016791">
    <property type="term" value="F:phosphatase activity"/>
    <property type="evidence" value="ECO:0007669"/>
    <property type="project" value="UniProtKB-ARBA"/>
</dbReference>
<gene>
    <name evidence="1" type="ORF">WR25_11001</name>
</gene>
<accession>A0A2A2LRF0</accession>
<dbReference type="Pfam" id="PF00300">
    <property type="entry name" value="His_Phos_1"/>
    <property type="match status" value="1"/>
</dbReference>
<proteinExistence type="predicted"/>